<dbReference type="Proteomes" id="UP001151699">
    <property type="component" value="Chromosome A"/>
</dbReference>
<keyword evidence="5" id="KW-0539">Nucleus</keyword>
<comment type="function">
    <text evidence="7">Component of the integrator complex, a multiprotein complex that terminates RNA polymerase II (Pol II) transcription in the promoter-proximal region of genes. The integrator complex provides a quality checkpoint during transcription elongation by driving premature transcription termination of transcripts that are unfavorably configured for transcriptional elongation: the complex terminates transcription by (1) catalyzing dephosphorylation of the C-terminal domain (CTD) of Pol II subunit Polr2A/Rbp1 and Spt5, and (2) degrading the exiting nascent RNA transcript via endonuclease activity. The integrator complex is also involved in the 3'-end processing of the U7 snRNA, and also the spliceosomal snRNAs U1, U2, U4 and U5.</text>
</comment>
<dbReference type="AlphaFoldDB" id="A0A9Q0NFC8"/>
<evidence type="ECO:0000313" key="12">
    <source>
        <dbReference type="Proteomes" id="UP001151699"/>
    </source>
</evidence>
<name>A0A9Q0NFC8_9DIPT</name>
<dbReference type="Pfam" id="PF10189">
    <property type="entry name" value="Ints3_N"/>
    <property type="match status" value="1"/>
</dbReference>
<feature type="domain" description="Integrator complex subunit 3 N-terminal" evidence="9">
    <location>
        <begin position="58"/>
        <end position="465"/>
    </location>
</feature>
<evidence type="ECO:0000256" key="3">
    <source>
        <dbReference type="ARBA" id="ARBA00006130"/>
    </source>
</evidence>
<dbReference type="OrthoDB" id="2021145at2759"/>
<evidence type="ECO:0000256" key="5">
    <source>
        <dbReference type="ARBA" id="ARBA00023242"/>
    </source>
</evidence>
<protein>
    <recommendedName>
        <fullName evidence="6">SOSS complex subunit A homolog</fullName>
    </recommendedName>
</protein>
<gene>
    <name evidence="11" type="primary">IntS3</name>
    <name evidence="11" type="ORF">Bhyg_03699</name>
</gene>
<evidence type="ECO:0000256" key="7">
    <source>
        <dbReference type="ARBA" id="ARBA00054331"/>
    </source>
</evidence>
<dbReference type="PANTHER" id="PTHR13587">
    <property type="entry name" value="INTEGRATOR COMPLEX SUBUNIT 3"/>
    <property type="match status" value="1"/>
</dbReference>
<dbReference type="InterPro" id="IPR019333">
    <property type="entry name" value="INTS3_N"/>
</dbReference>
<feature type="region of interest" description="Disordered" evidence="8">
    <location>
        <begin position="505"/>
        <end position="551"/>
    </location>
</feature>
<sequence>METSRGPLFKLFVYSAVDVKDDFEEKYERAYQNFQQTTTGLSEKELHDLLSGLVSTEKQHEDISIALSFQILTDPLLAPKSYRDLTLLTRDGLKFISLNWSYLAAEKYNKLTEIARKQLLWLLRELVKNQVSHVESFMWNMLRQASGGDVSAKNLALIEGLLDILIEHRPWLEKQTTLFRGVVYTYVRLLEDHKGQTQALVNLRNKEIKFVISLIRDNFIDVLPLGRDFVRLLQNVATIPEFEQLWKDILSNPTSLLSTFTGVWEFLQIRTSRKYLICRLTPDVERKLHFFATNVRFGSHKRYQDWFQDKYFTTPESHSLRSDLIRFIINVIHPSNDMLSSDLMPRWAIIGWLITSCTNPTALANAKLALFYDWLFFDPLKDNIMNIEPGILVMCNSIRNHPLVSSTLLDFLCRIMKNFSPQNESKIRRGVSNSLRKILEKQVIQNLTPLFESPKLDRELKILIRDNFQEFCSVANPADTHNQQPNITNTYHNMDDSRLITQRNSVDNDFRTDNANEVVDTENDGEPKFSDDDDDRENCIKNDETDDDDDLPLSKVRLKEKPMPDKVDLPNSINNSFEKFITTKSSSTFDSFLSDLRTCSSLDGEQENYIVENISAILKTSLPSTSIFPESKNDKNDEKLLGISISYPLFSLFKLMYQYEDKLKKCVQSVLKQVLNKTNGVGYMLLYFLKVHTKLLARKNSNTNVSFKSNLYKTLCDYLDKKVDVCLASDLALLEYESPQIFLWILPDIYREFKTIVVNNSEVLRTLVGSVDAKGLKDLIYSVTQGKLTLFKNEGLLECVRESLNYETFEQFCLWQLIQAHDVPFKYLQDLLPDLESSNHHEALTTMLLMLKNEEPTTELIRLLLSRETKSRGDQFVTSSLRYWCQHFEETLSEIIGNLLTSKYPHSSPNKRKRPPKSNSVQSSSPTSDQLLSHLEHFRRSCRHGNGTGTGLYVQDAMQRALQQSFSHSSDSTKKQYSDLFALAAEDDTSAVGRRGTGGRGRKPPANKKDFNSSNSNNKKNSEPINNYSSDEEYSEDDWTKKAPKRRKKVLSDSD</sequence>
<feature type="compositionally biased region" description="Low complexity" evidence="8">
    <location>
        <begin position="1012"/>
        <end position="1027"/>
    </location>
</feature>
<dbReference type="InterPro" id="IPR045334">
    <property type="entry name" value="INTS3"/>
</dbReference>
<dbReference type="GO" id="GO:0005737">
    <property type="term" value="C:cytoplasm"/>
    <property type="evidence" value="ECO:0007669"/>
    <property type="project" value="UniProtKB-SubCell"/>
</dbReference>
<dbReference type="GO" id="GO:0005634">
    <property type="term" value="C:nucleus"/>
    <property type="evidence" value="ECO:0007669"/>
    <property type="project" value="UniProtKB-SubCell"/>
</dbReference>
<evidence type="ECO:0000256" key="4">
    <source>
        <dbReference type="ARBA" id="ARBA00022490"/>
    </source>
</evidence>
<dbReference type="EMBL" id="WJQU01000001">
    <property type="protein sequence ID" value="KAJ6648469.1"/>
    <property type="molecule type" value="Genomic_DNA"/>
</dbReference>
<evidence type="ECO:0000256" key="1">
    <source>
        <dbReference type="ARBA" id="ARBA00004123"/>
    </source>
</evidence>
<comment type="similarity">
    <text evidence="3">Belongs to the Integrator subunit 3 family.</text>
</comment>
<comment type="subcellular location">
    <subcellularLocation>
        <location evidence="2">Cytoplasm</location>
    </subcellularLocation>
    <subcellularLocation>
        <location evidence="1">Nucleus</location>
    </subcellularLocation>
</comment>
<comment type="caution">
    <text evidence="11">The sequence shown here is derived from an EMBL/GenBank/DDBJ whole genome shotgun (WGS) entry which is preliminary data.</text>
</comment>
<reference evidence="11" key="1">
    <citation type="submission" date="2022-07" db="EMBL/GenBank/DDBJ databases">
        <authorList>
            <person name="Trinca V."/>
            <person name="Uliana J.V.C."/>
            <person name="Torres T.T."/>
            <person name="Ward R.J."/>
            <person name="Monesi N."/>
        </authorList>
    </citation>
    <scope>NUCLEOTIDE SEQUENCE</scope>
    <source>
        <strain evidence="11">HSMRA1968</strain>
        <tissue evidence="11">Whole embryos</tissue>
    </source>
</reference>
<evidence type="ECO:0000256" key="2">
    <source>
        <dbReference type="ARBA" id="ARBA00004496"/>
    </source>
</evidence>
<dbReference type="InterPro" id="IPR056518">
    <property type="entry name" value="HEAT_Ints3_C"/>
</dbReference>
<evidence type="ECO:0000256" key="8">
    <source>
        <dbReference type="SAM" id="MobiDB-lite"/>
    </source>
</evidence>
<feature type="region of interest" description="Disordered" evidence="8">
    <location>
        <begin position="991"/>
        <end position="1055"/>
    </location>
</feature>
<feature type="compositionally biased region" description="Polar residues" evidence="8">
    <location>
        <begin position="917"/>
        <end position="930"/>
    </location>
</feature>
<feature type="region of interest" description="Disordered" evidence="8">
    <location>
        <begin position="903"/>
        <end position="930"/>
    </location>
</feature>
<keyword evidence="4" id="KW-0963">Cytoplasm</keyword>
<proteinExistence type="inferred from homology"/>
<evidence type="ECO:0000259" key="10">
    <source>
        <dbReference type="Pfam" id="PF24566"/>
    </source>
</evidence>
<evidence type="ECO:0000256" key="6">
    <source>
        <dbReference type="ARBA" id="ARBA00032741"/>
    </source>
</evidence>
<keyword evidence="12" id="KW-1185">Reference proteome</keyword>
<accession>A0A9Q0NFC8</accession>
<evidence type="ECO:0000313" key="11">
    <source>
        <dbReference type="EMBL" id="KAJ6648469.1"/>
    </source>
</evidence>
<dbReference type="Pfam" id="PF24566">
    <property type="entry name" value="HEAT_Ints3_C"/>
    <property type="match status" value="1"/>
</dbReference>
<evidence type="ECO:0000259" key="9">
    <source>
        <dbReference type="Pfam" id="PF10189"/>
    </source>
</evidence>
<dbReference type="PANTHER" id="PTHR13587:SF7">
    <property type="entry name" value="INTEGRATOR COMPLEX SUBUNIT 3"/>
    <property type="match status" value="1"/>
</dbReference>
<feature type="domain" description="Ints3-like C-terminal" evidence="10">
    <location>
        <begin position="599"/>
        <end position="984"/>
    </location>
</feature>
<organism evidence="11 12">
    <name type="scientific">Pseudolycoriella hygida</name>
    <dbReference type="NCBI Taxonomy" id="35572"/>
    <lineage>
        <taxon>Eukaryota</taxon>
        <taxon>Metazoa</taxon>
        <taxon>Ecdysozoa</taxon>
        <taxon>Arthropoda</taxon>
        <taxon>Hexapoda</taxon>
        <taxon>Insecta</taxon>
        <taxon>Pterygota</taxon>
        <taxon>Neoptera</taxon>
        <taxon>Endopterygota</taxon>
        <taxon>Diptera</taxon>
        <taxon>Nematocera</taxon>
        <taxon>Sciaroidea</taxon>
        <taxon>Sciaridae</taxon>
        <taxon>Pseudolycoriella</taxon>
    </lineage>
</organism>